<dbReference type="Gene3D" id="1.10.10.10">
    <property type="entry name" value="Winged helix-like DNA-binding domain superfamily/Winged helix DNA-binding domain"/>
    <property type="match status" value="1"/>
</dbReference>
<dbReference type="PANTHER" id="PTHR43537">
    <property type="entry name" value="TRANSCRIPTIONAL REGULATOR, GNTR FAMILY"/>
    <property type="match status" value="1"/>
</dbReference>
<dbReference type="SUPFAM" id="SSF46785">
    <property type="entry name" value="Winged helix' DNA-binding domain"/>
    <property type="match status" value="1"/>
</dbReference>
<dbReference type="Pfam" id="PF00392">
    <property type="entry name" value="GntR"/>
    <property type="match status" value="1"/>
</dbReference>
<gene>
    <name evidence="5" type="ORF">PGX00_20180</name>
</gene>
<proteinExistence type="predicted"/>
<dbReference type="SMART" id="SM00345">
    <property type="entry name" value="HTH_GNTR"/>
    <property type="match status" value="1"/>
</dbReference>
<protein>
    <submittedName>
        <fullName evidence="5">GntR family transcriptional regulator</fullName>
    </submittedName>
</protein>
<organism evidence="5 6">
    <name type="scientific">Vibrio algarum</name>
    <dbReference type="NCBI Taxonomy" id="3020714"/>
    <lineage>
        <taxon>Bacteria</taxon>
        <taxon>Pseudomonadati</taxon>
        <taxon>Pseudomonadota</taxon>
        <taxon>Gammaproteobacteria</taxon>
        <taxon>Vibrionales</taxon>
        <taxon>Vibrionaceae</taxon>
        <taxon>Vibrio</taxon>
    </lineage>
</organism>
<dbReference type="RefSeq" id="WP_272139941.1">
    <property type="nucleotide sequence ID" value="NZ_JAQLOI010000003.1"/>
</dbReference>
<evidence type="ECO:0000313" key="5">
    <source>
        <dbReference type="EMBL" id="MDB1125852.1"/>
    </source>
</evidence>
<dbReference type="PANTHER" id="PTHR43537:SF5">
    <property type="entry name" value="UXU OPERON TRANSCRIPTIONAL REGULATOR"/>
    <property type="match status" value="1"/>
</dbReference>
<name>A0ABT4YWT6_9VIBR</name>
<keyword evidence="3" id="KW-0804">Transcription</keyword>
<dbReference type="SUPFAM" id="SSF48008">
    <property type="entry name" value="GntR ligand-binding domain-like"/>
    <property type="match status" value="1"/>
</dbReference>
<dbReference type="Gene3D" id="1.20.120.530">
    <property type="entry name" value="GntR ligand-binding domain-like"/>
    <property type="match status" value="1"/>
</dbReference>
<dbReference type="CDD" id="cd07377">
    <property type="entry name" value="WHTH_GntR"/>
    <property type="match status" value="1"/>
</dbReference>
<evidence type="ECO:0000256" key="3">
    <source>
        <dbReference type="ARBA" id="ARBA00023163"/>
    </source>
</evidence>
<reference evidence="5 6" key="1">
    <citation type="submission" date="2023-01" db="EMBL/GenBank/DDBJ databases">
        <title>Vibrio sp. KJ40-1 sp.nov, isolated from marine algae.</title>
        <authorList>
            <person name="Butt M."/>
            <person name="Kim J.M.J."/>
            <person name="Jeon C.O.C."/>
        </authorList>
    </citation>
    <scope>NUCLEOTIDE SEQUENCE [LARGE SCALE GENOMIC DNA]</scope>
    <source>
        <strain evidence="5 6">KJ40-1</strain>
    </source>
</reference>
<dbReference type="SMART" id="SM00895">
    <property type="entry name" value="FCD"/>
    <property type="match status" value="1"/>
</dbReference>
<feature type="domain" description="HTH gntR-type" evidence="4">
    <location>
        <begin position="5"/>
        <end position="73"/>
    </location>
</feature>
<evidence type="ECO:0000256" key="1">
    <source>
        <dbReference type="ARBA" id="ARBA00023015"/>
    </source>
</evidence>
<keyword evidence="6" id="KW-1185">Reference proteome</keyword>
<dbReference type="Pfam" id="PF07729">
    <property type="entry name" value="FCD"/>
    <property type="match status" value="1"/>
</dbReference>
<dbReference type="InterPro" id="IPR008920">
    <property type="entry name" value="TF_FadR/GntR_C"/>
</dbReference>
<dbReference type="Proteomes" id="UP001210678">
    <property type="component" value="Unassembled WGS sequence"/>
</dbReference>
<keyword evidence="1" id="KW-0805">Transcription regulation</keyword>
<dbReference type="EMBL" id="JAQLOI010000003">
    <property type="protein sequence ID" value="MDB1125852.1"/>
    <property type="molecule type" value="Genomic_DNA"/>
</dbReference>
<keyword evidence="2" id="KW-0238">DNA-binding</keyword>
<accession>A0ABT4YWT6</accession>
<evidence type="ECO:0000259" key="4">
    <source>
        <dbReference type="PROSITE" id="PS50949"/>
    </source>
</evidence>
<dbReference type="InterPro" id="IPR036390">
    <property type="entry name" value="WH_DNA-bd_sf"/>
</dbReference>
<dbReference type="PRINTS" id="PR00035">
    <property type="entry name" value="HTHGNTR"/>
</dbReference>
<sequence>MTNTKRLYQQIGQKLKDKIAAGDFKVGEKLPPEREIAEQMEVSRSVIRESLIMLELQNIVKVRKGSGVFVINTPDDAQKLMKEQQKLEIDAEDDDDVGPFEMLQARQFLESRIAEFAAAQVTKSDISKLREALDMERKHLDDNCLDYDGDEMFHIVIAEATQNSVLCDMVKELWVRREKSSMWRQLHERISNQDYRRRWLADHEKIYRALVRKDPTAAREAMWLHLENVKQTLFDLSDVDDPKFDGFLFNSYPVTN</sequence>
<dbReference type="InterPro" id="IPR036388">
    <property type="entry name" value="WH-like_DNA-bd_sf"/>
</dbReference>
<dbReference type="InterPro" id="IPR011711">
    <property type="entry name" value="GntR_C"/>
</dbReference>
<comment type="caution">
    <text evidence="5">The sequence shown here is derived from an EMBL/GenBank/DDBJ whole genome shotgun (WGS) entry which is preliminary data.</text>
</comment>
<dbReference type="InterPro" id="IPR000524">
    <property type="entry name" value="Tscrpt_reg_HTH_GntR"/>
</dbReference>
<evidence type="ECO:0000313" key="6">
    <source>
        <dbReference type="Proteomes" id="UP001210678"/>
    </source>
</evidence>
<dbReference type="PROSITE" id="PS50949">
    <property type="entry name" value="HTH_GNTR"/>
    <property type="match status" value="1"/>
</dbReference>
<evidence type="ECO:0000256" key="2">
    <source>
        <dbReference type="ARBA" id="ARBA00023125"/>
    </source>
</evidence>